<feature type="transmembrane region" description="Helical" evidence="2">
    <location>
        <begin position="200"/>
        <end position="224"/>
    </location>
</feature>
<accession>H3GV32</accession>
<feature type="transmembrane region" description="Helical" evidence="2">
    <location>
        <begin position="149"/>
        <end position="166"/>
    </location>
</feature>
<sequence>MPSDSLSETSSSRSADEITRPTTTARTVGPRIAQAAGATSVEGPLHRVHQRRRRSTGEVQTVAYLEIQNVMGLVQKKLFRAQTWLDALHVIRLVARNCLASVLCAWVTVALYAFGPPWSPFIPTWPSLMWSAPAFTESNLIKTTGQFDAVVGFYFVLVACVSHLLTKSFTVGNRLFTFSAGMWSLDPNAPGFRRLLGRNFVATGAVLVAAVAGGSSLMELLRFFDVDFRYYGRIHLYLLSILSYAYVMYAEVFLRFKLLRRVRLSLVFLPTASVTPLDGVGPALPSPPVKVASIKTRSDKPHRVVALSELMRQLLRAQALPFVTFHMVFLFLHVAAALSLQERWQTILFAGASQVLKIALQEAAKKLQLSHSRQRHSARMVHTVMTVPTICIDAPVRLVFMQKGVNSASLASSSLAIVVFEILFRMTKIMWLRYVVSARLANSRIMKRVIHRVNSRLEERDTVRARAEYSRFLDWKNYKLRLHAAEVYADMHGKYISIGLAVGMLYMLRTHPRFDLGYMSSPTHIQLLAAMVQLTTGLVADLVACAFEGIQEVPMYESLVDEGTPLLRYLRLLMSVLTAVNVGVIALFAMQPED</sequence>
<dbReference type="Proteomes" id="UP000005238">
    <property type="component" value="Unassembled WGS sequence"/>
</dbReference>
<keyword evidence="2" id="KW-0472">Membrane</keyword>
<feature type="transmembrane region" description="Helical" evidence="2">
    <location>
        <begin position="527"/>
        <end position="550"/>
    </location>
</feature>
<dbReference type="VEuPathDB" id="FungiDB:KRP22_6946"/>
<dbReference type="OMA" id="ACAFEGI"/>
<keyword evidence="2" id="KW-1133">Transmembrane helix</keyword>
<dbReference type="eggNOG" id="ENOG502SI93">
    <property type="taxonomic scope" value="Eukaryota"/>
</dbReference>
<feature type="transmembrane region" description="Helical" evidence="2">
    <location>
        <begin position="98"/>
        <end position="115"/>
    </location>
</feature>
<reference evidence="3" key="2">
    <citation type="submission" date="2015-06" db="UniProtKB">
        <authorList>
            <consortium name="EnsemblProtists"/>
        </authorList>
    </citation>
    <scope>IDENTIFICATION</scope>
    <source>
        <strain evidence="3">Pr102</strain>
    </source>
</reference>
<dbReference type="VEuPathDB" id="FungiDB:KRP23_10117"/>
<feature type="region of interest" description="Disordered" evidence="1">
    <location>
        <begin position="1"/>
        <end position="30"/>
    </location>
</feature>
<proteinExistence type="predicted"/>
<feature type="transmembrane region" description="Helical" evidence="2">
    <location>
        <begin position="236"/>
        <end position="254"/>
    </location>
</feature>
<evidence type="ECO:0000313" key="3">
    <source>
        <dbReference type="EnsemblProtists" id="Phyra81152"/>
    </source>
</evidence>
<dbReference type="AlphaFoldDB" id="H3GV32"/>
<dbReference type="EMBL" id="DS566054">
    <property type="status" value="NOT_ANNOTATED_CDS"/>
    <property type="molecule type" value="Genomic_DNA"/>
</dbReference>
<feature type="transmembrane region" description="Helical" evidence="2">
    <location>
        <begin position="319"/>
        <end position="338"/>
    </location>
</feature>
<protein>
    <submittedName>
        <fullName evidence="3">Uncharacterized protein</fullName>
    </submittedName>
</protein>
<dbReference type="EnsemblProtists" id="Phyra81152">
    <property type="protein sequence ID" value="Phyra81152"/>
    <property type="gene ID" value="Phyra81152"/>
</dbReference>
<dbReference type="InParanoid" id="H3GV32"/>
<keyword evidence="4" id="KW-1185">Reference proteome</keyword>
<dbReference type="HOGENOM" id="CLU_437759_0_0_1"/>
<feature type="transmembrane region" description="Helical" evidence="2">
    <location>
        <begin position="406"/>
        <end position="424"/>
    </location>
</feature>
<evidence type="ECO:0000256" key="2">
    <source>
        <dbReference type="SAM" id="Phobius"/>
    </source>
</evidence>
<evidence type="ECO:0000313" key="4">
    <source>
        <dbReference type="Proteomes" id="UP000005238"/>
    </source>
</evidence>
<name>H3GV32_PHYRM</name>
<reference evidence="4" key="1">
    <citation type="journal article" date="2006" name="Science">
        <title>Phytophthora genome sequences uncover evolutionary origins and mechanisms of pathogenesis.</title>
        <authorList>
            <person name="Tyler B.M."/>
            <person name="Tripathy S."/>
            <person name="Zhang X."/>
            <person name="Dehal P."/>
            <person name="Jiang R.H."/>
            <person name="Aerts A."/>
            <person name="Arredondo F.D."/>
            <person name="Baxter L."/>
            <person name="Bensasson D."/>
            <person name="Beynon J.L."/>
            <person name="Chapman J."/>
            <person name="Damasceno C.M."/>
            <person name="Dorrance A.E."/>
            <person name="Dou D."/>
            <person name="Dickerman A.W."/>
            <person name="Dubchak I.L."/>
            <person name="Garbelotto M."/>
            <person name="Gijzen M."/>
            <person name="Gordon S.G."/>
            <person name="Govers F."/>
            <person name="Grunwald N.J."/>
            <person name="Huang W."/>
            <person name="Ivors K.L."/>
            <person name="Jones R.W."/>
            <person name="Kamoun S."/>
            <person name="Krampis K."/>
            <person name="Lamour K.H."/>
            <person name="Lee M.K."/>
            <person name="McDonald W.H."/>
            <person name="Medina M."/>
            <person name="Meijer H.J."/>
            <person name="Nordberg E.K."/>
            <person name="Maclean D.J."/>
            <person name="Ospina-Giraldo M.D."/>
            <person name="Morris P.F."/>
            <person name="Phuntumart V."/>
            <person name="Putnam N.H."/>
            <person name="Rash S."/>
            <person name="Rose J.K."/>
            <person name="Sakihama Y."/>
            <person name="Salamov A.A."/>
            <person name="Savidor A."/>
            <person name="Scheuring C.F."/>
            <person name="Smith B.M."/>
            <person name="Sobral B.W."/>
            <person name="Terry A."/>
            <person name="Torto-Alalibo T.A."/>
            <person name="Win J."/>
            <person name="Xu Z."/>
            <person name="Zhang H."/>
            <person name="Grigoriev I.V."/>
            <person name="Rokhsar D.S."/>
            <person name="Boore J.L."/>
        </authorList>
    </citation>
    <scope>NUCLEOTIDE SEQUENCE [LARGE SCALE GENOMIC DNA]</scope>
    <source>
        <strain evidence="4">Pr102</strain>
    </source>
</reference>
<organism evidence="3 4">
    <name type="scientific">Phytophthora ramorum</name>
    <name type="common">Sudden oak death agent</name>
    <dbReference type="NCBI Taxonomy" id="164328"/>
    <lineage>
        <taxon>Eukaryota</taxon>
        <taxon>Sar</taxon>
        <taxon>Stramenopiles</taxon>
        <taxon>Oomycota</taxon>
        <taxon>Peronosporomycetes</taxon>
        <taxon>Peronosporales</taxon>
        <taxon>Peronosporaceae</taxon>
        <taxon>Phytophthora</taxon>
    </lineage>
</organism>
<feature type="transmembrane region" description="Helical" evidence="2">
    <location>
        <begin position="570"/>
        <end position="590"/>
    </location>
</feature>
<feature type="compositionally biased region" description="Low complexity" evidence="1">
    <location>
        <begin position="1"/>
        <end position="13"/>
    </location>
</feature>
<keyword evidence="2" id="KW-0812">Transmembrane</keyword>
<evidence type="ECO:0000256" key="1">
    <source>
        <dbReference type="SAM" id="MobiDB-lite"/>
    </source>
</evidence>